<organism evidence="2 3">
    <name type="scientific">Candidatus Portnoybacteria bacterium CG10_big_fil_rev_8_21_14_0_10_36_7</name>
    <dbReference type="NCBI Taxonomy" id="1974812"/>
    <lineage>
        <taxon>Bacteria</taxon>
        <taxon>Candidatus Portnoyibacteriota</taxon>
    </lineage>
</organism>
<sequence>METSIKIPTNDNHIIYATLNSHESKKNKLIIFVHGLTGSQNEHHYFNAVKFFCPKGYDTLRFNLYTSKPQARQLSECDISTHAKDINTVINFIKNDYTEIYLIGHSLGCPSIWNANISHAKKIIYWDPTKGMKSLEEKNATYNNVLGLYIFRGDIRCFLRYAPKTILILGEMKYNINT</sequence>
<proteinExistence type="predicted"/>
<accession>A0A2M8KFA5</accession>
<dbReference type="EMBL" id="PFDW01000002">
    <property type="protein sequence ID" value="PJE58563.1"/>
    <property type="molecule type" value="Genomic_DNA"/>
</dbReference>
<dbReference type="InterPro" id="IPR007751">
    <property type="entry name" value="DUF676_lipase-like"/>
</dbReference>
<dbReference type="Pfam" id="PF05057">
    <property type="entry name" value="DUF676"/>
    <property type="match status" value="1"/>
</dbReference>
<dbReference type="AlphaFoldDB" id="A0A2M8KFA5"/>
<feature type="domain" description="DUF676" evidence="1">
    <location>
        <begin position="24"/>
        <end position="110"/>
    </location>
</feature>
<evidence type="ECO:0000313" key="3">
    <source>
        <dbReference type="Proteomes" id="UP000231450"/>
    </source>
</evidence>
<name>A0A2M8KFA5_9BACT</name>
<dbReference type="Gene3D" id="3.40.50.1820">
    <property type="entry name" value="alpha/beta hydrolase"/>
    <property type="match status" value="1"/>
</dbReference>
<evidence type="ECO:0000313" key="2">
    <source>
        <dbReference type="EMBL" id="PJE58563.1"/>
    </source>
</evidence>
<dbReference type="Proteomes" id="UP000231450">
    <property type="component" value="Unassembled WGS sequence"/>
</dbReference>
<reference evidence="3" key="1">
    <citation type="submission" date="2017-09" db="EMBL/GenBank/DDBJ databases">
        <title>Depth-based differentiation of microbial function through sediment-hosted aquifers and enrichment of novel symbionts in the deep terrestrial subsurface.</title>
        <authorList>
            <person name="Probst A.J."/>
            <person name="Ladd B."/>
            <person name="Jarett J.K."/>
            <person name="Geller-Mcgrath D.E."/>
            <person name="Sieber C.M.K."/>
            <person name="Emerson J.B."/>
            <person name="Anantharaman K."/>
            <person name="Thomas B.C."/>
            <person name="Malmstrom R."/>
            <person name="Stieglmeier M."/>
            <person name="Klingl A."/>
            <person name="Woyke T."/>
            <person name="Ryan C.M."/>
            <person name="Banfield J.F."/>
        </authorList>
    </citation>
    <scope>NUCLEOTIDE SEQUENCE [LARGE SCALE GENOMIC DNA]</scope>
</reference>
<evidence type="ECO:0000259" key="1">
    <source>
        <dbReference type="Pfam" id="PF05057"/>
    </source>
</evidence>
<gene>
    <name evidence="2" type="ORF">COU81_00030</name>
</gene>
<comment type="caution">
    <text evidence="2">The sequence shown here is derived from an EMBL/GenBank/DDBJ whole genome shotgun (WGS) entry which is preliminary data.</text>
</comment>
<dbReference type="SUPFAM" id="SSF53474">
    <property type="entry name" value="alpha/beta-Hydrolases"/>
    <property type="match status" value="1"/>
</dbReference>
<protein>
    <recommendedName>
        <fullName evidence="1">DUF676 domain-containing protein</fullName>
    </recommendedName>
</protein>
<dbReference type="InterPro" id="IPR029058">
    <property type="entry name" value="AB_hydrolase_fold"/>
</dbReference>